<accession>A0AA51R0C9</accession>
<evidence type="ECO:0000313" key="2">
    <source>
        <dbReference type="EMBL" id="MDQ5767261.1"/>
    </source>
</evidence>
<dbReference type="AlphaFoldDB" id="A0AA51R0C9"/>
<dbReference type="InterPro" id="IPR058813">
    <property type="entry name" value="DNA-SBD_ScoMcrA"/>
</dbReference>
<dbReference type="Proteomes" id="UP001223336">
    <property type="component" value="Unassembled WGS sequence"/>
</dbReference>
<dbReference type="Pfam" id="PF26340">
    <property type="entry name" value="DNA-SBD_ScoMcrA"/>
    <property type="match status" value="1"/>
</dbReference>
<dbReference type="Proteomes" id="UP001229862">
    <property type="component" value="Chromosome"/>
</dbReference>
<protein>
    <recommendedName>
        <fullName evidence="1">ScoMcrA-like DNA sulfur-binding domain-containing protein</fullName>
    </recommendedName>
</protein>
<name>A0AA51R0C9_9GAMM</name>
<feature type="domain" description="ScoMcrA-like DNA sulfur-binding" evidence="1">
    <location>
        <begin position="4"/>
        <end position="154"/>
    </location>
</feature>
<organism evidence="3">
    <name type="scientific">Thiothrix subterranea</name>
    <dbReference type="NCBI Taxonomy" id="2735563"/>
    <lineage>
        <taxon>Bacteria</taxon>
        <taxon>Pseudomonadati</taxon>
        <taxon>Pseudomonadota</taxon>
        <taxon>Gammaproteobacteria</taxon>
        <taxon>Thiotrichales</taxon>
        <taxon>Thiotrichaceae</taxon>
        <taxon>Thiothrix</taxon>
    </lineage>
</organism>
<proteinExistence type="predicted"/>
<evidence type="ECO:0000313" key="3">
    <source>
        <dbReference type="EMBL" id="WML87877.1"/>
    </source>
</evidence>
<evidence type="ECO:0000259" key="1">
    <source>
        <dbReference type="Pfam" id="PF26340"/>
    </source>
</evidence>
<evidence type="ECO:0000313" key="4">
    <source>
        <dbReference type="Proteomes" id="UP001223336"/>
    </source>
</evidence>
<reference evidence="3 4" key="1">
    <citation type="submission" date="2023-08" db="EMBL/GenBank/DDBJ databases">
        <title>New molecular markers tilS and rpoB for phylogenetic and monitoring studies of the genus Thiothrix biodiversity.</title>
        <authorList>
            <person name="Ravin N.V."/>
            <person name="Smolyakov D."/>
            <person name="Markov N.D."/>
            <person name="Beletsky A.V."/>
            <person name="Mardanov A.V."/>
            <person name="Rudenko T.S."/>
            <person name="Grabovich M.Y."/>
        </authorList>
    </citation>
    <scope>NUCLEOTIDE SEQUENCE</scope>
    <source>
        <strain evidence="3">DNT52</strain>
        <strain evidence="2 4">H33</strain>
    </source>
</reference>
<sequence length="160" mass="18378">MIPQKFLNYISDMNVWYADGRREPHKPLMLLLALARIQAGKPRLMPFDEIEEKLQQIIEDFGPNRPPHPEYPFWRLRSEEIWEIPQSHTVPTTKSGRVSRKCLRDHKIEGGFSTEAFALLTANPELLEQAAMILLNDNYPSSIHQDVLDGVGLEIDVTST</sequence>
<dbReference type="EMBL" id="CP133217">
    <property type="protein sequence ID" value="WML87877.1"/>
    <property type="molecule type" value="Genomic_DNA"/>
</dbReference>
<gene>
    <name evidence="2" type="ORF">RCC75_01885</name>
    <name evidence="3" type="ORF">RCG00_05780</name>
</gene>
<dbReference type="RefSeq" id="WP_308133473.1">
    <property type="nucleotide sequence ID" value="NZ_CP133217.1"/>
</dbReference>
<dbReference type="EMBL" id="JAVFKN010000001">
    <property type="protein sequence ID" value="MDQ5767261.1"/>
    <property type="molecule type" value="Genomic_DNA"/>
</dbReference>
<keyword evidence="4" id="KW-1185">Reference proteome</keyword>